<feature type="compositionally biased region" description="Gly residues" evidence="1">
    <location>
        <begin position="331"/>
        <end position="344"/>
    </location>
</feature>
<evidence type="ECO:0000313" key="5">
    <source>
        <dbReference type="Proteomes" id="UP001302676"/>
    </source>
</evidence>
<keyword evidence="2" id="KW-1133">Transmembrane helix</keyword>
<keyword evidence="2" id="KW-0812">Transmembrane</keyword>
<feature type="region of interest" description="Disordered" evidence="1">
    <location>
        <begin position="201"/>
        <end position="345"/>
    </location>
</feature>
<evidence type="ECO:0000256" key="2">
    <source>
        <dbReference type="SAM" id="Phobius"/>
    </source>
</evidence>
<comment type="caution">
    <text evidence="4">The sequence shown here is derived from an EMBL/GenBank/DDBJ whole genome shotgun (WGS) entry which is preliminary data.</text>
</comment>
<dbReference type="RefSeq" id="XP_062634362.1">
    <property type="nucleotide sequence ID" value="XM_062784586.1"/>
</dbReference>
<feature type="compositionally biased region" description="Polar residues" evidence="1">
    <location>
        <begin position="222"/>
        <end position="234"/>
    </location>
</feature>
<feature type="transmembrane region" description="Helical" evidence="2">
    <location>
        <begin position="173"/>
        <end position="197"/>
    </location>
</feature>
<feature type="compositionally biased region" description="Low complexity" evidence="1">
    <location>
        <begin position="427"/>
        <end position="452"/>
    </location>
</feature>
<reference evidence="4" key="1">
    <citation type="journal article" date="2023" name="Mol. Phylogenet. Evol.">
        <title>Genome-scale phylogeny and comparative genomics of the fungal order Sordariales.</title>
        <authorList>
            <person name="Hensen N."/>
            <person name="Bonometti L."/>
            <person name="Westerberg I."/>
            <person name="Brannstrom I.O."/>
            <person name="Guillou S."/>
            <person name="Cros-Aarteil S."/>
            <person name="Calhoun S."/>
            <person name="Haridas S."/>
            <person name="Kuo A."/>
            <person name="Mondo S."/>
            <person name="Pangilinan J."/>
            <person name="Riley R."/>
            <person name="LaButti K."/>
            <person name="Andreopoulos B."/>
            <person name="Lipzen A."/>
            <person name="Chen C."/>
            <person name="Yan M."/>
            <person name="Daum C."/>
            <person name="Ng V."/>
            <person name="Clum A."/>
            <person name="Steindorff A."/>
            <person name="Ohm R.A."/>
            <person name="Martin F."/>
            <person name="Silar P."/>
            <person name="Natvig D.O."/>
            <person name="Lalanne C."/>
            <person name="Gautier V."/>
            <person name="Ament-Velasquez S.L."/>
            <person name="Kruys A."/>
            <person name="Hutchinson M.I."/>
            <person name="Powell A.J."/>
            <person name="Barry K."/>
            <person name="Miller A.N."/>
            <person name="Grigoriev I.V."/>
            <person name="Debuchy R."/>
            <person name="Gladieux P."/>
            <person name="Hiltunen Thoren M."/>
            <person name="Johannesson H."/>
        </authorList>
    </citation>
    <scope>NUCLEOTIDE SEQUENCE</scope>
    <source>
        <strain evidence="4">CBS 141.50</strain>
    </source>
</reference>
<feature type="compositionally biased region" description="Polar residues" evidence="1">
    <location>
        <begin position="265"/>
        <end position="282"/>
    </location>
</feature>
<proteinExistence type="predicted"/>
<protein>
    <submittedName>
        <fullName evidence="4">Uncharacterized protein</fullName>
    </submittedName>
</protein>
<feature type="compositionally biased region" description="Polar residues" evidence="1">
    <location>
        <begin position="306"/>
        <end position="325"/>
    </location>
</feature>
<reference evidence="4" key="2">
    <citation type="submission" date="2023-05" db="EMBL/GenBank/DDBJ databases">
        <authorList>
            <consortium name="Lawrence Berkeley National Laboratory"/>
            <person name="Steindorff A."/>
            <person name="Hensen N."/>
            <person name="Bonometti L."/>
            <person name="Westerberg I."/>
            <person name="Brannstrom I.O."/>
            <person name="Guillou S."/>
            <person name="Cros-Aarteil S."/>
            <person name="Calhoun S."/>
            <person name="Haridas S."/>
            <person name="Kuo A."/>
            <person name="Mondo S."/>
            <person name="Pangilinan J."/>
            <person name="Riley R."/>
            <person name="Labutti K."/>
            <person name="Andreopoulos B."/>
            <person name="Lipzen A."/>
            <person name="Chen C."/>
            <person name="Yanf M."/>
            <person name="Daum C."/>
            <person name="Ng V."/>
            <person name="Clum A."/>
            <person name="Ohm R."/>
            <person name="Martin F."/>
            <person name="Silar P."/>
            <person name="Natvig D."/>
            <person name="Lalanne C."/>
            <person name="Gautier V."/>
            <person name="Ament-Velasquez S.L."/>
            <person name="Kruys A."/>
            <person name="Hutchinson M.I."/>
            <person name="Powell A.J."/>
            <person name="Barry K."/>
            <person name="Miller A.N."/>
            <person name="Grigoriev I.V."/>
            <person name="Debuchy R."/>
            <person name="Gladieux P."/>
            <person name="Thoren M.H."/>
            <person name="Johannesson H."/>
        </authorList>
    </citation>
    <scope>NUCLEOTIDE SEQUENCE</scope>
    <source>
        <strain evidence="4">CBS 141.50</strain>
    </source>
</reference>
<name>A0AAN6ZKR8_9PEZI</name>
<evidence type="ECO:0000256" key="3">
    <source>
        <dbReference type="SAM" id="SignalP"/>
    </source>
</evidence>
<keyword evidence="3" id="KW-0732">Signal</keyword>
<dbReference type="EMBL" id="MU853619">
    <property type="protein sequence ID" value="KAK4140991.1"/>
    <property type="molecule type" value="Genomic_DNA"/>
</dbReference>
<feature type="compositionally biased region" description="Basic residues" evidence="1">
    <location>
        <begin position="201"/>
        <end position="220"/>
    </location>
</feature>
<organism evidence="4 5">
    <name type="scientific">Dichotomopilus funicola</name>
    <dbReference type="NCBI Taxonomy" id="1934379"/>
    <lineage>
        <taxon>Eukaryota</taxon>
        <taxon>Fungi</taxon>
        <taxon>Dikarya</taxon>
        <taxon>Ascomycota</taxon>
        <taxon>Pezizomycotina</taxon>
        <taxon>Sordariomycetes</taxon>
        <taxon>Sordariomycetidae</taxon>
        <taxon>Sordariales</taxon>
        <taxon>Chaetomiaceae</taxon>
        <taxon>Dichotomopilus</taxon>
    </lineage>
</organism>
<feature type="region of interest" description="Disordered" evidence="1">
    <location>
        <begin position="383"/>
        <end position="487"/>
    </location>
</feature>
<dbReference type="Proteomes" id="UP001302676">
    <property type="component" value="Unassembled WGS sequence"/>
</dbReference>
<feature type="region of interest" description="Disordered" evidence="1">
    <location>
        <begin position="359"/>
        <end position="378"/>
    </location>
</feature>
<feature type="signal peptide" evidence="3">
    <location>
        <begin position="1"/>
        <end position="26"/>
    </location>
</feature>
<feature type="compositionally biased region" description="Basic and acidic residues" evidence="1">
    <location>
        <begin position="475"/>
        <end position="487"/>
    </location>
</feature>
<evidence type="ECO:0000256" key="1">
    <source>
        <dbReference type="SAM" id="MobiDB-lite"/>
    </source>
</evidence>
<dbReference type="AlphaFoldDB" id="A0AAN6ZKR8"/>
<evidence type="ECO:0000313" key="4">
    <source>
        <dbReference type="EMBL" id="KAK4140991.1"/>
    </source>
</evidence>
<keyword evidence="2" id="KW-0472">Membrane</keyword>
<feature type="chain" id="PRO_5043004343" evidence="3">
    <location>
        <begin position="27"/>
        <end position="487"/>
    </location>
</feature>
<accession>A0AAN6ZKR8</accession>
<keyword evidence="5" id="KW-1185">Reference proteome</keyword>
<dbReference type="GeneID" id="87821199"/>
<gene>
    <name evidence="4" type="ORF">C8A04DRAFT_39426</name>
</gene>
<sequence length="487" mass="51296">MVRNTQPGVRLAGLIASVTLLVGAAAQSVCYDTWGQQDPDQQPCAAPGANTGAATWCCNKGDTCLSNGLCMSPGSNNLMTQQGCTDRNWGGSCNRICPAPKDRELTAIPLIPCPESFDSTTNTVKFCCGPDPSKCCSTPSSWIPLSSGTILASQGSSDSSNSNESSNSYSLKIGLGIGLGIGVPILLVLLAVAYLLSQPLHARRARRKRQEQQQQRKRRYGGTNTEKTSDTSQTFPPPAFFQQHHQRTSPSSGHKSFGQVDTRIRTSTDASNLDDSPTNHRNISPDDDPTSPSRWPHHHWPPPLITNPNAVINHTHNNSHGSNDGSPRAAGGAGGGGGGAGNGGAASVATALAQWARSPFGMGGMQPPPPSPKEMDAAQAAFVAQAGPAAELPSPDLEGGEHRRGGRGGRTVNWGDDVESGRGRVAGGRQTQGQTQGQQAQRQTQTQSGRGAWFNAARRVHVAGQEVELPTPDTPGRRERESRGSKK</sequence>